<name>A0A099JMB1_9MICO</name>
<dbReference type="InterPro" id="IPR027051">
    <property type="entry name" value="XdhC_Rossmann_dom"/>
</dbReference>
<dbReference type="Proteomes" id="UP000561726">
    <property type="component" value="Unassembled WGS sequence"/>
</dbReference>
<dbReference type="eggNOG" id="COG1975">
    <property type="taxonomic scope" value="Bacteria"/>
</dbReference>
<feature type="domain" description="XdhC- CoxI" evidence="1">
    <location>
        <begin position="12"/>
        <end position="78"/>
    </location>
</feature>
<evidence type="ECO:0000259" key="2">
    <source>
        <dbReference type="Pfam" id="PF13478"/>
    </source>
</evidence>
<proteinExistence type="predicted"/>
<dbReference type="Pfam" id="PF13478">
    <property type="entry name" value="XdhC_C"/>
    <property type="match status" value="1"/>
</dbReference>
<dbReference type="Pfam" id="PF02625">
    <property type="entry name" value="XdhC_CoxI"/>
    <property type="match status" value="1"/>
</dbReference>
<dbReference type="EMBL" id="JPXF01000013">
    <property type="protein sequence ID" value="KGJ79519.1"/>
    <property type="molecule type" value="Genomic_DNA"/>
</dbReference>
<dbReference type="InterPro" id="IPR052698">
    <property type="entry name" value="MoCofactor_Util/Proc"/>
</dbReference>
<gene>
    <name evidence="4" type="ORF">BJ997_001341</name>
    <name evidence="3" type="ORF">GY21_04960</name>
</gene>
<evidence type="ECO:0000313" key="3">
    <source>
        <dbReference type="EMBL" id="KGJ79519.1"/>
    </source>
</evidence>
<dbReference type="Proteomes" id="UP000029864">
    <property type="component" value="Unassembled WGS sequence"/>
</dbReference>
<dbReference type="RefSeq" id="WP_035835565.1">
    <property type="nucleotide sequence ID" value="NZ_JACHBQ010000001.1"/>
</dbReference>
<evidence type="ECO:0000313" key="4">
    <source>
        <dbReference type="EMBL" id="MBB5640793.1"/>
    </source>
</evidence>
<accession>A0A099JMB1</accession>
<reference evidence="4 6" key="2">
    <citation type="submission" date="2020-08" db="EMBL/GenBank/DDBJ databases">
        <title>Sequencing the genomes of 1000 actinobacteria strains.</title>
        <authorList>
            <person name="Klenk H.-P."/>
        </authorList>
    </citation>
    <scope>NUCLEOTIDE SEQUENCE [LARGE SCALE GENOMIC DNA]</scope>
    <source>
        <strain evidence="4 6">DSM 21065</strain>
    </source>
</reference>
<dbReference type="STRING" id="1001240.GY21_04960"/>
<dbReference type="OrthoDB" id="9815497at2"/>
<sequence length="384" mass="39744">MLEIAGSLLDALDDGRRVAVATVTRVLGSAPRTLGTSMAVDEAGVVIGSISGGCVEGAVYDLSETVLHDGRAALTEFGVSDTDAFAVGLSCGGQLEVFVAELAPPGQRNALNPAVRAELEAARRGEPAALAIVVAGPGVGHIVPLGAERRRVGRAAVAARGATTEATDSTGEPDRETLRRIRSELRSRMAAGSTATETIECNGATSRVLYLVSAAPARFIVFGAVDFSAAVADAASLLGYRVTVCDARAVFATAARFPSAHDVVVEWPSQYLARTEVDVRTVICVLTHDERFDIPLLTLALRMPVGYVGAMGSRRTHDKRMRSLTEAGLTADELGRLHSPIGLDVGACTPQETAVSILAEVLAARTGASGAALRGLAGPIHATV</sequence>
<comment type="caution">
    <text evidence="3">The sequence shown here is derived from an EMBL/GenBank/DDBJ whole genome shotgun (WGS) entry which is preliminary data.</text>
</comment>
<keyword evidence="5" id="KW-1185">Reference proteome</keyword>
<reference evidence="3 5" key="1">
    <citation type="submission" date="2014-08" db="EMBL/GenBank/DDBJ databases">
        <authorList>
            <person name="Sisinthy S."/>
        </authorList>
    </citation>
    <scope>NUCLEOTIDE SEQUENCE [LARGE SCALE GENOMIC DNA]</scope>
    <source>
        <strain evidence="3 5">RuG17</strain>
    </source>
</reference>
<dbReference type="PANTHER" id="PTHR30388:SF4">
    <property type="entry name" value="MOLYBDENUM COFACTOR INSERTION CHAPERONE PAOD"/>
    <property type="match status" value="1"/>
</dbReference>
<dbReference type="Gene3D" id="3.40.50.720">
    <property type="entry name" value="NAD(P)-binding Rossmann-like Domain"/>
    <property type="match status" value="1"/>
</dbReference>
<dbReference type="EMBL" id="JACHBQ010000001">
    <property type="protein sequence ID" value="MBB5640793.1"/>
    <property type="molecule type" value="Genomic_DNA"/>
</dbReference>
<feature type="domain" description="XdhC Rossmann" evidence="2">
    <location>
        <begin position="220"/>
        <end position="361"/>
    </location>
</feature>
<organism evidence="3 5">
    <name type="scientific">Cryobacterium roopkundense</name>
    <dbReference type="NCBI Taxonomy" id="1001240"/>
    <lineage>
        <taxon>Bacteria</taxon>
        <taxon>Bacillati</taxon>
        <taxon>Actinomycetota</taxon>
        <taxon>Actinomycetes</taxon>
        <taxon>Micrococcales</taxon>
        <taxon>Microbacteriaceae</taxon>
        <taxon>Cryobacterium</taxon>
    </lineage>
</organism>
<dbReference type="InterPro" id="IPR003777">
    <property type="entry name" value="XdhC_CoxI"/>
</dbReference>
<protein>
    <submittedName>
        <fullName evidence="4">Xanthine dehydrogenase accessory factor</fullName>
    </submittedName>
    <submittedName>
        <fullName evidence="3">XshC-Cox1-family protein</fullName>
    </submittedName>
</protein>
<evidence type="ECO:0000313" key="6">
    <source>
        <dbReference type="Proteomes" id="UP000561726"/>
    </source>
</evidence>
<evidence type="ECO:0000313" key="5">
    <source>
        <dbReference type="Proteomes" id="UP000029864"/>
    </source>
</evidence>
<dbReference type="AlphaFoldDB" id="A0A099JMB1"/>
<evidence type="ECO:0000259" key="1">
    <source>
        <dbReference type="Pfam" id="PF02625"/>
    </source>
</evidence>
<dbReference type="PANTHER" id="PTHR30388">
    <property type="entry name" value="ALDEHYDE OXIDOREDUCTASE MOLYBDENUM COFACTOR ASSEMBLY PROTEIN"/>
    <property type="match status" value="1"/>
</dbReference>